<protein>
    <submittedName>
        <fullName evidence="2">Uncharacterized protein</fullName>
    </submittedName>
</protein>
<proteinExistence type="predicted"/>
<dbReference type="GeneID" id="17351937"/>
<feature type="region of interest" description="Disordered" evidence="1">
    <location>
        <begin position="17"/>
        <end position="51"/>
    </location>
</feature>
<dbReference type="AlphaFoldDB" id="E1ZP56"/>
<evidence type="ECO:0000256" key="1">
    <source>
        <dbReference type="SAM" id="MobiDB-lite"/>
    </source>
</evidence>
<dbReference type="Proteomes" id="UP000008141">
    <property type="component" value="Unassembled WGS sequence"/>
</dbReference>
<feature type="compositionally biased region" description="Low complexity" evidence="1">
    <location>
        <begin position="17"/>
        <end position="36"/>
    </location>
</feature>
<feature type="region of interest" description="Disordered" evidence="1">
    <location>
        <begin position="96"/>
        <end position="121"/>
    </location>
</feature>
<organism evidence="3">
    <name type="scientific">Chlorella variabilis</name>
    <name type="common">Green alga</name>
    <dbReference type="NCBI Taxonomy" id="554065"/>
    <lineage>
        <taxon>Eukaryota</taxon>
        <taxon>Viridiplantae</taxon>
        <taxon>Chlorophyta</taxon>
        <taxon>core chlorophytes</taxon>
        <taxon>Trebouxiophyceae</taxon>
        <taxon>Chlorellales</taxon>
        <taxon>Chlorellaceae</taxon>
        <taxon>Chlorella clade</taxon>
        <taxon>Chlorella</taxon>
    </lineage>
</organism>
<accession>E1ZP56</accession>
<dbReference type="STRING" id="554065.E1ZP56"/>
<dbReference type="KEGG" id="cvr:CHLNCDRAFT_138839"/>
<reference evidence="2 3" key="1">
    <citation type="journal article" date="2010" name="Plant Cell">
        <title>The Chlorella variabilis NC64A genome reveals adaptation to photosymbiosis, coevolution with viruses, and cryptic sex.</title>
        <authorList>
            <person name="Blanc G."/>
            <person name="Duncan G."/>
            <person name="Agarkova I."/>
            <person name="Borodovsky M."/>
            <person name="Gurnon J."/>
            <person name="Kuo A."/>
            <person name="Lindquist E."/>
            <person name="Lucas S."/>
            <person name="Pangilinan J."/>
            <person name="Polle J."/>
            <person name="Salamov A."/>
            <person name="Terry A."/>
            <person name="Yamada T."/>
            <person name="Dunigan D.D."/>
            <person name="Grigoriev I.V."/>
            <person name="Claverie J.M."/>
            <person name="Van Etten J.L."/>
        </authorList>
    </citation>
    <scope>NUCLEOTIDE SEQUENCE [LARGE SCALE GENOMIC DNA]</scope>
    <source>
        <strain evidence="2 3">NC64A</strain>
    </source>
</reference>
<gene>
    <name evidence="2" type="ORF">CHLNCDRAFT_138839</name>
</gene>
<feature type="compositionally biased region" description="Basic and acidic residues" evidence="1">
    <location>
        <begin position="96"/>
        <end position="108"/>
    </location>
</feature>
<dbReference type="RefSeq" id="XP_005844489.1">
    <property type="nucleotide sequence ID" value="XM_005844427.1"/>
</dbReference>
<dbReference type="InParanoid" id="E1ZP56"/>
<dbReference type="EMBL" id="GL433856">
    <property type="protein sequence ID" value="EFN52387.1"/>
    <property type="molecule type" value="Genomic_DNA"/>
</dbReference>
<evidence type="ECO:0000313" key="3">
    <source>
        <dbReference type="Proteomes" id="UP000008141"/>
    </source>
</evidence>
<sequence length="238" mass="25058">MAATAGGSALMAAGSWLGLHEQRQAEQQQGAGAGDSQQEEGTEGDPQQQQREEWLCQPCCNKAYETLPVGGAAAAEGAITPVGGPAAAAGQRITEKRPCYPDEGDGHFQRKQSQHQPENAPQLVQQLAPQQLVQAQLSNQPPPQQQQQQAQHPPTLPQPQQQQQNLYSLLLDATEHAAAAAAGLTPELAASFIGLPSLPPEQEECLCRLLHRQQYSAAAALVRTALHAAGVALPAAGT</sequence>
<keyword evidence="3" id="KW-1185">Reference proteome</keyword>
<evidence type="ECO:0000313" key="2">
    <source>
        <dbReference type="EMBL" id="EFN52387.1"/>
    </source>
</evidence>
<name>E1ZP56_CHLVA</name>
<feature type="region of interest" description="Disordered" evidence="1">
    <location>
        <begin position="137"/>
        <end position="162"/>
    </location>
</feature>